<keyword evidence="4" id="KW-1185">Reference proteome</keyword>
<gene>
    <name evidence="2" type="ORF">GUITHDRAFT_150443</name>
</gene>
<dbReference type="GeneID" id="17309778"/>
<accession>L1JW76</accession>
<evidence type="ECO:0000256" key="1">
    <source>
        <dbReference type="SAM" id="MobiDB-lite"/>
    </source>
</evidence>
<proteinExistence type="predicted"/>
<name>L1JW76_GUITC</name>
<dbReference type="HOGENOM" id="CLU_3036447_0_0_1"/>
<dbReference type="RefSeq" id="XP_005839791.1">
    <property type="nucleotide sequence ID" value="XM_005839734.1"/>
</dbReference>
<dbReference type="EnsemblProtists" id="EKX52811">
    <property type="protein sequence ID" value="EKX52811"/>
    <property type="gene ID" value="GUITHDRAFT_150443"/>
</dbReference>
<feature type="compositionally biased region" description="Acidic residues" evidence="1">
    <location>
        <begin position="1"/>
        <end position="25"/>
    </location>
</feature>
<evidence type="ECO:0000313" key="3">
    <source>
        <dbReference type="EnsemblProtists" id="EKX52811"/>
    </source>
</evidence>
<evidence type="ECO:0000313" key="4">
    <source>
        <dbReference type="Proteomes" id="UP000011087"/>
    </source>
</evidence>
<dbReference type="AlphaFoldDB" id="L1JW76"/>
<reference evidence="4" key="2">
    <citation type="submission" date="2012-11" db="EMBL/GenBank/DDBJ databases">
        <authorList>
            <person name="Kuo A."/>
            <person name="Curtis B.A."/>
            <person name="Tanifuji G."/>
            <person name="Burki F."/>
            <person name="Gruber A."/>
            <person name="Irimia M."/>
            <person name="Maruyama S."/>
            <person name="Arias M.C."/>
            <person name="Ball S.G."/>
            <person name="Gile G.H."/>
            <person name="Hirakawa Y."/>
            <person name="Hopkins J.F."/>
            <person name="Rensing S.A."/>
            <person name="Schmutz J."/>
            <person name="Symeonidi A."/>
            <person name="Elias M."/>
            <person name="Eveleigh R.J."/>
            <person name="Herman E.K."/>
            <person name="Klute M.J."/>
            <person name="Nakayama T."/>
            <person name="Obornik M."/>
            <person name="Reyes-Prieto A."/>
            <person name="Armbrust E.V."/>
            <person name="Aves S.J."/>
            <person name="Beiko R.G."/>
            <person name="Coutinho P."/>
            <person name="Dacks J.B."/>
            <person name="Durnford D.G."/>
            <person name="Fast N.M."/>
            <person name="Green B.R."/>
            <person name="Grisdale C."/>
            <person name="Hempe F."/>
            <person name="Henrissat B."/>
            <person name="Hoppner M.P."/>
            <person name="Ishida K.-I."/>
            <person name="Kim E."/>
            <person name="Koreny L."/>
            <person name="Kroth P.G."/>
            <person name="Liu Y."/>
            <person name="Malik S.-B."/>
            <person name="Maier U.G."/>
            <person name="McRose D."/>
            <person name="Mock T."/>
            <person name="Neilson J.A."/>
            <person name="Onodera N.T."/>
            <person name="Poole A.M."/>
            <person name="Pritham E.J."/>
            <person name="Richards T.A."/>
            <person name="Rocap G."/>
            <person name="Roy S.W."/>
            <person name="Sarai C."/>
            <person name="Schaack S."/>
            <person name="Shirato S."/>
            <person name="Slamovits C.H."/>
            <person name="Spencer D.F."/>
            <person name="Suzuki S."/>
            <person name="Worden A.Z."/>
            <person name="Zauner S."/>
            <person name="Barry K."/>
            <person name="Bell C."/>
            <person name="Bharti A.K."/>
            <person name="Crow J.A."/>
            <person name="Grimwood J."/>
            <person name="Kramer R."/>
            <person name="Lindquist E."/>
            <person name="Lucas S."/>
            <person name="Salamov A."/>
            <person name="McFadden G.I."/>
            <person name="Lane C.E."/>
            <person name="Keeling P.J."/>
            <person name="Gray M.W."/>
            <person name="Grigoriev I.V."/>
            <person name="Archibald J.M."/>
        </authorList>
    </citation>
    <scope>NUCLEOTIDE SEQUENCE</scope>
    <source>
        <strain evidence="4">CCMP2712</strain>
    </source>
</reference>
<sequence>MEEDGTGDVVELLDEEEEAEEDVERDVEPSTGRGNVLGRCNQLNDVSVYYRRDEV</sequence>
<dbReference type="PaxDb" id="55529-EKX52811"/>
<dbReference type="Proteomes" id="UP000011087">
    <property type="component" value="Unassembled WGS sequence"/>
</dbReference>
<evidence type="ECO:0000313" key="2">
    <source>
        <dbReference type="EMBL" id="EKX52811.1"/>
    </source>
</evidence>
<organism evidence="2">
    <name type="scientific">Guillardia theta (strain CCMP2712)</name>
    <name type="common">Cryptophyte</name>
    <dbReference type="NCBI Taxonomy" id="905079"/>
    <lineage>
        <taxon>Eukaryota</taxon>
        <taxon>Cryptophyceae</taxon>
        <taxon>Pyrenomonadales</taxon>
        <taxon>Geminigeraceae</taxon>
        <taxon>Guillardia</taxon>
    </lineage>
</organism>
<dbReference type="KEGG" id="gtt:GUITHDRAFT_150443"/>
<reference evidence="2 4" key="1">
    <citation type="journal article" date="2012" name="Nature">
        <title>Algal genomes reveal evolutionary mosaicism and the fate of nucleomorphs.</title>
        <authorList>
            <consortium name="DOE Joint Genome Institute"/>
            <person name="Curtis B.A."/>
            <person name="Tanifuji G."/>
            <person name="Burki F."/>
            <person name="Gruber A."/>
            <person name="Irimia M."/>
            <person name="Maruyama S."/>
            <person name="Arias M.C."/>
            <person name="Ball S.G."/>
            <person name="Gile G.H."/>
            <person name="Hirakawa Y."/>
            <person name="Hopkins J.F."/>
            <person name="Kuo A."/>
            <person name="Rensing S.A."/>
            <person name="Schmutz J."/>
            <person name="Symeonidi A."/>
            <person name="Elias M."/>
            <person name="Eveleigh R.J."/>
            <person name="Herman E.K."/>
            <person name="Klute M.J."/>
            <person name="Nakayama T."/>
            <person name="Obornik M."/>
            <person name="Reyes-Prieto A."/>
            <person name="Armbrust E.V."/>
            <person name="Aves S.J."/>
            <person name="Beiko R.G."/>
            <person name="Coutinho P."/>
            <person name="Dacks J.B."/>
            <person name="Durnford D.G."/>
            <person name="Fast N.M."/>
            <person name="Green B.R."/>
            <person name="Grisdale C.J."/>
            <person name="Hempel F."/>
            <person name="Henrissat B."/>
            <person name="Hoppner M.P."/>
            <person name="Ishida K."/>
            <person name="Kim E."/>
            <person name="Koreny L."/>
            <person name="Kroth P.G."/>
            <person name="Liu Y."/>
            <person name="Malik S.B."/>
            <person name="Maier U.G."/>
            <person name="McRose D."/>
            <person name="Mock T."/>
            <person name="Neilson J.A."/>
            <person name="Onodera N.T."/>
            <person name="Poole A.M."/>
            <person name="Pritham E.J."/>
            <person name="Richards T.A."/>
            <person name="Rocap G."/>
            <person name="Roy S.W."/>
            <person name="Sarai C."/>
            <person name="Schaack S."/>
            <person name="Shirato S."/>
            <person name="Slamovits C.H."/>
            <person name="Spencer D.F."/>
            <person name="Suzuki S."/>
            <person name="Worden A.Z."/>
            <person name="Zauner S."/>
            <person name="Barry K."/>
            <person name="Bell C."/>
            <person name="Bharti A.K."/>
            <person name="Crow J.A."/>
            <person name="Grimwood J."/>
            <person name="Kramer R."/>
            <person name="Lindquist E."/>
            <person name="Lucas S."/>
            <person name="Salamov A."/>
            <person name="McFadden G.I."/>
            <person name="Lane C.E."/>
            <person name="Keeling P.J."/>
            <person name="Gray M.W."/>
            <person name="Grigoriev I.V."/>
            <person name="Archibald J.M."/>
        </authorList>
    </citation>
    <scope>NUCLEOTIDE SEQUENCE</scope>
    <source>
        <strain evidence="2 4">CCMP2712</strain>
    </source>
</reference>
<dbReference type="EMBL" id="JH992971">
    <property type="protein sequence ID" value="EKX52811.1"/>
    <property type="molecule type" value="Genomic_DNA"/>
</dbReference>
<protein>
    <submittedName>
        <fullName evidence="2 3">Uncharacterized protein</fullName>
    </submittedName>
</protein>
<feature type="region of interest" description="Disordered" evidence="1">
    <location>
        <begin position="1"/>
        <end position="38"/>
    </location>
</feature>
<reference evidence="3" key="3">
    <citation type="submission" date="2016-03" db="UniProtKB">
        <authorList>
            <consortium name="EnsemblProtists"/>
        </authorList>
    </citation>
    <scope>IDENTIFICATION</scope>
</reference>